<evidence type="ECO:0000256" key="5">
    <source>
        <dbReference type="ARBA" id="ARBA00022729"/>
    </source>
</evidence>
<keyword evidence="4" id="KW-0410">Iron transport</keyword>
<evidence type="ECO:0000313" key="8">
    <source>
        <dbReference type="EMBL" id="PZQ47338.1"/>
    </source>
</evidence>
<dbReference type="PANTHER" id="PTHR30532">
    <property type="entry name" value="IRON III DICITRATE-BINDING PERIPLASMIC PROTEIN"/>
    <property type="match status" value="1"/>
</dbReference>
<keyword evidence="5 6" id="KW-0732">Signal</keyword>
<dbReference type="SUPFAM" id="SSF53807">
    <property type="entry name" value="Helical backbone' metal receptor"/>
    <property type="match status" value="1"/>
</dbReference>
<comment type="subcellular location">
    <subcellularLocation>
        <location evidence="1">Cell envelope</location>
    </subcellularLocation>
</comment>
<dbReference type="AlphaFoldDB" id="A0A2W5N3X1"/>
<reference evidence="8 9" key="1">
    <citation type="submission" date="2017-08" db="EMBL/GenBank/DDBJ databases">
        <title>Infants hospitalized years apart are colonized by the same room-sourced microbial strains.</title>
        <authorList>
            <person name="Brooks B."/>
            <person name="Olm M.R."/>
            <person name="Firek B.A."/>
            <person name="Baker R."/>
            <person name="Thomas B.C."/>
            <person name="Morowitz M.J."/>
            <person name="Banfield J.F."/>
        </authorList>
    </citation>
    <scope>NUCLEOTIDE SEQUENCE [LARGE SCALE GENOMIC DNA]</scope>
    <source>
        <strain evidence="8">S2_005_002_R2_34</strain>
    </source>
</reference>
<dbReference type="InterPro" id="IPR002491">
    <property type="entry name" value="ABC_transptr_periplasmic_BD"/>
</dbReference>
<evidence type="ECO:0000256" key="6">
    <source>
        <dbReference type="SAM" id="SignalP"/>
    </source>
</evidence>
<dbReference type="GO" id="GO:0030288">
    <property type="term" value="C:outer membrane-bounded periplasmic space"/>
    <property type="evidence" value="ECO:0007669"/>
    <property type="project" value="TreeGrafter"/>
</dbReference>
<dbReference type="PROSITE" id="PS51318">
    <property type="entry name" value="TAT"/>
    <property type="match status" value="1"/>
</dbReference>
<evidence type="ECO:0000256" key="1">
    <source>
        <dbReference type="ARBA" id="ARBA00004196"/>
    </source>
</evidence>
<keyword evidence="4" id="KW-0406">Ion transport</keyword>
<dbReference type="InterPro" id="IPR006311">
    <property type="entry name" value="TAT_signal"/>
</dbReference>
<gene>
    <name evidence="8" type="ORF">DI556_17890</name>
</gene>
<feature type="domain" description="Fe/B12 periplasmic-binding" evidence="7">
    <location>
        <begin position="36"/>
        <end position="297"/>
    </location>
</feature>
<evidence type="ECO:0000259" key="7">
    <source>
        <dbReference type="PROSITE" id="PS50983"/>
    </source>
</evidence>
<protein>
    <submittedName>
        <fullName evidence="8">Amino acid ABC transporter substrate-binding protein</fullName>
    </submittedName>
</protein>
<sequence length="297" mass="31635">MTLLRPSRRALLAALALAGAAPLARAADAPRLAAPRLAAIDWGMLETAIAIGHMPVAACELARFREDAVEPVIPPDVTDLGLRGAPNLELLQLLRPDLILSSPYYTEIAPRLETIAPVLSLPFYVPGEPPLPKAIAALHLLAARIGDPEAGHRAEAETEADFARRAAALAGFAARPFLVVEIGDARHVRVFGARDSLFGDTLARIGLRNAWTDATQFSFSAPVPLESLARYEDAWLVVVGGVPVTAREGIARSVLWRRLGPVAGGRVLELPNVYGFGGVLAARRFARLLAAALEPRA</sequence>
<dbReference type="GO" id="GO:1901678">
    <property type="term" value="P:iron coordination entity transport"/>
    <property type="evidence" value="ECO:0007669"/>
    <property type="project" value="UniProtKB-ARBA"/>
</dbReference>
<dbReference type="InterPro" id="IPR051313">
    <property type="entry name" value="Bact_iron-sidero_bind"/>
</dbReference>
<feature type="chain" id="PRO_5016141127" evidence="6">
    <location>
        <begin position="27"/>
        <end position="297"/>
    </location>
</feature>
<comment type="caution">
    <text evidence="8">The sequence shown here is derived from an EMBL/GenBank/DDBJ whole genome shotgun (WGS) entry which is preliminary data.</text>
</comment>
<dbReference type="PRINTS" id="PR01715">
    <property type="entry name" value="FERRIBNDNGPP"/>
</dbReference>
<dbReference type="PANTHER" id="PTHR30532:SF1">
    <property type="entry name" value="IRON(3+)-HYDROXAMATE-BINDING PROTEIN FHUD"/>
    <property type="match status" value="1"/>
</dbReference>
<dbReference type="Pfam" id="PF01497">
    <property type="entry name" value="Peripla_BP_2"/>
    <property type="match status" value="1"/>
</dbReference>
<keyword evidence="3" id="KW-0813">Transport</keyword>
<dbReference type="Proteomes" id="UP000249185">
    <property type="component" value="Unassembled WGS sequence"/>
</dbReference>
<evidence type="ECO:0000256" key="2">
    <source>
        <dbReference type="ARBA" id="ARBA00008814"/>
    </source>
</evidence>
<proteinExistence type="inferred from homology"/>
<organism evidence="8 9">
    <name type="scientific">Rhodovulum sulfidophilum</name>
    <name type="common">Rhodobacter sulfidophilus</name>
    <dbReference type="NCBI Taxonomy" id="35806"/>
    <lineage>
        <taxon>Bacteria</taxon>
        <taxon>Pseudomonadati</taxon>
        <taxon>Pseudomonadota</taxon>
        <taxon>Alphaproteobacteria</taxon>
        <taxon>Rhodobacterales</taxon>
        <taxon>Paracoccaceae</taxon>
        <taxon>Rhodovulum</taxon>
    </lineage>
</organism>
<feature type="signal peptide" evidence="6">
    <location>
        <begin position="1"/>
        <end position="26"/>
    </location>
</feature>
<dbReference type="PROSITE" id="PS50983">
    <property type="entry name" value="FE_B12_PBP"/>
    <property type="match status" value="1"/>
</dbReference>
<accession>A0A2W5N3X1</accession>
<evidence type="ECO:0000313" key="9">
    <source>
        <dbReference type="Proteomes" id="UP000249185"/>
    </source>
</evidence>
<keyword evidence="4" id="KW-0408">Iron</keyword>
<dbReference type="EMBL" id="QFPW01000017">
    <property type="protein sequence ID" value="PZQ47338.1"/>
    <property type="molecule type" value="Genomic_DNA"/>
</dbReference>
<name>A0A2W5N3X1_RHOSU</name>
<comment type="similarity">
    <text evidence="2">Belongs to the bacterial solute-binding protein 8 family.</text>
</comment>
<evidence type="ECO:0000256" key="4">
    <source>
        <dbReference type="ARBA" id="ARBA00022496"/>
    </source>
</evidence>
<evidence type="ECO:0000256" key="3">
    <source>
        <dbReference type="ARBA" id="ARBA00022448"/>
    </source>
</evidence>
<dbReference type="Gene3D" id="3.40.50.1980">
    <property type="entry name" value="Nitrogenase molybdenum iron protein domain"/>
    <property type="match status" value="2"/>
</dbReference>